<dbReference type="EMBL" id="CP000934">
    <property type="protein sequence ID" value="ACE85260.1"/>
    <property type="molecule type" value="Genomic_DNA"/>
</dbReference>
<dbReference type="OrthoDB" id="9808735at2"/>
<dbReference type="HOGENOM" id="CLU_985865_0_0_6"/>
<name>B3PEN5_CELJU</name>
<dbReference type="InterPro" id="IPR001763">
    <property type="entry name" value="Rhodanese-like_dom"/>
</dbReference>
<dbReference type="CDD" id="cd00158">
    <property type="entry name" value="RHOD"/>
    <property type="match status" value="1"/>
</dbReference>
<reference evidence="3 4" key="1">
    <citation type="journal article" date="2008" name="J. Bacteriol.">
        <title>Insights into plant cell wall degradation from the genome sequence of the soil bacterium Cellvibrio japonicus.</title>
        <authorList>
            <person name="Deboy R.T."/>
            <person name="Mongodin E.F."/>
            <person name="Fouts D.E."/>
            <person name="Tailford L.E."/>
            <person name="Khouri H."/>
            <person name="Emerson J.B."/>
            <person name="Mohamoud Y."/>
            <person name="Watkins K."/>
            <person name="Henrissat B."/>
            <person name="Gilbert H.J."/>
            <person name="Nelson K.E."/>
        </authorList>
    </citation>
    <scope>NUCLEOTIDE SEQUENCE [LARGE SCALE GENOMIC DNA]</scope>
    <source>
        <strain evidence="3 4">Ueda107</strain>
    </source>
</reference>
<evidence type="ECO:0000313" key="3">
    <source>
        <dbReference type="EMBL" id="ACE85260.1"/>
    </source>
</evidence>
<dbReference type="AlphaFoldDB" id="B3PEN5"/>
<keyword evidence="4" id="KW-1185">Reference proteome</keyword>
<dbReference type="RefSeq" id="WP_012485698.1">
    <property type="nucleotide sequence ID" value="NC_010995.1"/>
</dbReference>
<feature type="signal peptide" evidence="1">
    <location>
        <begin position="1"/>
        <end position="28"/>
    </location>
</feature>
<dbReference type="InterPro" id="IPR036873">
    <property type="entry name" value="Rhodanese-like_dom_sf"/>
</dbReference>
<dbReference type="eggNOG" id="COG0607">
    <property type="taxonomic scope" value="Bacteria"/>
</dbReference>
<evidence type="ECO:0000256" key="1">
    <source>
        <dbReference type="SAM" id="SignalP"/>
    </source>
</evidence>
<proteinExistence type="predicted"/>
<feature type="chain" id="PRO_5002796600" description="Rhodanese domain-containing protein" evidence="1">
    <location>
        <begin position="29"/>
        <end position="282"/>
    </location>
</feature>
<dbReference type="PROSITE" id="PS50206">
    <property type="entry name" value="RHODANESE_3"/>
    <property type="match status" value="1"/>
</dbReference>
<gene>
    <name evidence="3" type="ordered locus">CJA_0014</name>
</gene>
<dbReference type="KEGG" id="cja:CJA_0014"/>
<keyword evidence="1" id="KW-0732">Signal</keyword>
<organism evidence="3 4">
    <name type="scientific">Cellvibrio japonicus (strain Ueda107)</name>
    <name type="common">Pseudomonas fluorescens subsp. cellulosa</name>
    <dbReference type="NCBI Taxonomy" id="498211"/>
    <lineage>
        <taxon>Bacteria</taxon>
        <taxon>Pseudomonadati</taxon>
        <taxon>Pseudomonadota</taxon>
        <taxon>Gammaproteobacteria</taxon>
        <taxon>Cellvibrionales</taxon>
        <taxon>Cellvibrionaceae</taxon>
        <taxon>Cellvibrio</taxon>
    </lineage>
</organism>
<dbReference type="STRING" id="498211.CJA_0014"/>
<accession>B3PEN5</accession>
<dbReference type="SUPFAM" id="SSF52821">
    <property type="entry name" value="Rhodanese/Cell cycle control phosphatase"/>
    <property type="match status" value="1"/>
</dbReference>
<dbReference type="Gene3D" id="3.40.250.10">
    <property type="entry name" value="Rhodanese-like domain"/>
    <property type="match status" value="1"/>
</dbReference>
<protein>
    <recommendedName>
        <fullName evidence="2">Rhodanese domain-containing protein</fullName>
    </recommendedName>
</protein>
<feature type="domain" description="Rhodanese" evidence="2">
    <location>
        <begin position="73"/>
        <end position="158"/>
    </location>
</feature>
<dbReference type="Proteomes" id="UP000001036">
    <property type="component" value="Chromosome"/>
</dbReference>
<sequence>MATRNLICDWSRAVLGLVLFSLCYVAQADQMPEPQAECAASPEYLSKFERFFKSRGVSHDYSCLTDFPTISKNLKRYQLVDIRTNPVIPLKDSWNISVDELKLKDFLANRPLLLLDEGFSRVQQASICTTLKQAGFTSVKILVGGIPQWYNATHRKTAQRNQFVSAKDVVYEYFNGRILLVAATAAISRQLEELGFDEHKTLETNKFSELSNIVVSSSNGGYDPVVYLGTKDDLNALDINQYLPNLYILNDGPKALLSQLRHNKLIDYARNAPQEVNFCAQK</sequence>
<evidence type="ECO:0000313" key="4">
    <source>
        <dbReference type="Proteomes" id="UP000001036"/>
    </source>
</evidence>
<evidence type="ECO:0000259" key="2">
    <source>
        <dbReference type="PROSITE" id="PS50206"/>
    </source>
</evidence>